<keyword evidence="2" id="KW-0812">Transmembrane</keyword>
<name>B1N018_LEUCK</name>
<dbReference type="PANTHER" id="PTHR37804">
    <property type="entry name" value="CDAA REGULATORY PROTEIN CDAR"/>
    <property type="match status" value="1"/>
</dbReference>
<keyword evidence="2" id="KW-1133">Transmembrane helix</keyword>
<evidence type="ECO:0000313" key="3">
    <source>
        <dbReference type="EMBL" id="ACA83120.1"/>
    </source>
</evidence>
<dbReference type="KEGG" id="lci:LCK_01296"/>
<dbReference type="Proteomes" id="UP000002166">
    <property type="component" value="Chromosome"/>
</dbReference>
<feature type="transmembrane region" description="Helical" evidence="2">
    <location>
        <begin position="17"/>
        <end position="35"/>
    </location>
</feature>
<dbReference type="eggNOG" id="COG4856">
    <property type="taxonomic scope" value="Bacteria"/>
</dbReference>
<evidence type="ECO:0000256" key="1">
    <source>
        <dbReference type="SAM" id="MobiDB-lite"/>
    </source>
</evidence>
<dbReference type="InterPro" id="IPR012505">
    <property type="entry name" value="YbbR"/>
</dbReference>
<gene>
    <name evidence="3" type="primary">ybbR</name>
    <name evidence="3" type="ordered locus">LCK_01296</name>
</gene>
<dbReference type="PANTHER" id="PTHR37804:SF1">
    <property type="entry name" value="CDAA REGULATORY PROTEIN CDAR"/>
    <property type="match status" value="1"/>
</dbReference>
<dbReference type="STRING" id="349519.LCK_01296"/>
<dbReference type="InterPro" id="IPR053154">
    <property type="entry name" value="c-di-AMP_regulator"/>
</dbReference>
<feature type="compositionally biased region" description="Low complexity" evidence="1">
    <location>
        <begin position="324"/>
        <end position="356"/>
    </location>
</feature>
<proteinExistence type="predicted"/>
<keyword evidence="4" id="KW-1185">Reference proteome</keyword>
<dbReference type="EMBL" id="DQ489736">
    <property type="protein sequence ID" value="ACA83120.1"/>
    <property type="molecule type" value="Genomic_DNA"/>
</dbReference>
<feature type="region of interest" description="Disordered" evidence="1">
    <location>
        <begin position="320"/>
        <end position="356"/>
    </location>
</feature>
<dbReference type="HOGENOM" id="CLU_039811_2_0_9"/>
<protein>
    <submittedName>
        <fullName evidence="3">YbbR protein</fullName>
    </submittedName>
</protein>
<evidence type="ECO:0000256" key="2">
    <source>
        <dbReference type="SAM" id="Phobius"/>
    </source>
</evidence>
<keyword evidence="2" id="KW-0472">Membrane</keyword>
<accession>B1N018</accession>
<evidence type="ECO:0000313" key="4">
    <source>
        <dbReference type="Proteomes" id="UP000002166"/>
    </source>
</evidence>
<organism evidence="3 4">
    <name type="scientific">Leuconostoc citreum (strain KM20)</name>
    <dbReference type="NCBI Taxonomy" id="349519"/>
    <lineage>
        <taxon>Bacteria</taxon>
        <taxon>Bacillati</taxon>
        <taxon>Bacillota</taxon>
        <taxon>Bacilli</taxon>
        <taxon>Lactobacillales</taxon>
        <taxon>Lactobacillaceae</taxon>
        <taxon>Leuconostoc</taxon>
    </lineage>
</organism>
<dbReference type="AlphaFoldDB" id="B1N018"/>
<sequence length="356" mass="37213">MAKRGTCTVKKIGQSKIVNLVISLLIALLLFAYVISTKSGVANSRGADNFSTLIPEKKATLKIPLNLQFDSDRYVAIGAPTTVQVSIEGAGALISAAQSRNDIQASADLRGLAPGKHTVTIALRGVNSSLTSTVDPQKITVTIAKRTTTTLPVNVTYDKNAIAKGYTVSDTSVDPKRVTISGPKTNVESVATVIARVPLQNGVKDTVTQSTRLVALDKNGNEVEVGFSQRVVNVTVNIAPEDSKKLQLNATIKNGDASQYQVTFDPKNVTAFGSSDILNAMNSISVPVDVANIQNQGTVKINLPSIDGIVRYDSSTVTANVTHNGSNTNNGGSSAKESTSSSSSSNSSSSANSSSK</sequence>
<reference evidence="3 4" key="1">
    <citation type="journal article" date="2008" name="J. Bacteriol.">
        <title>Complete genome sequence of Leuconostoc citreum KM20.</title>
        <authorList>
            <person name="Kim J.F."/>
            <person name="Jeong H."/>
            <person name="Lee J.-S."/>
            <person name="Choi S.-H."/>
            <person name="Ha M."/>
            <person name="Hur C.-G."/>
            <person name="Kim J.-S."/>
            <person name="Lee S."/>
            <person name="Park H.-S."/>
            <person name="Park Y.-H."/>
            <person name="Oh T.K."/>
        </authorList>
    </citation>
    <scope>NUCLEOTIDE SEQUENCE [LARGE SCALE GENOMIC DNA]</scope>
    <source>
        <strain evidence="3 4">KM20</strain>
    </source>
</reference>
<dbReference type="Gene3D" id="2.170.120.30">
    <property type="match status" value="1"/>
</dbReference>
<dbReference type="Gene3D" id="2.170.120.40">
    <property type="entry name" value="YbbR-like domain"/>
    <property type="match status" value="2"/>
</dbReference>
<dbReference type="Pfam" id="PF07949">
    <property type="entry name" value="YbbR"/>
    <property type="match status" value="3"/>
</dbReference>